<dbReference type="Proteomes" id="UP000644195">
    <property type="component" value="Unassembled WGS sequence"/>
</dbReference>
<evidence type="ECO:0000313" key="1">
    <source>
        <dbReference type="EMBL" id="MBM0142017.1"/>
    </source>
</evidence>
<dbReference type="EMBL" id="JAEVFO010000072">
    <property type="protein sequence ID" value="MBM0142017.1"/>
    <property type="molecule type" value="Genomic_DNA"/>
</dbReference>
<proteinExistence type="predicted"/>
<accession>A0ABS1XKJ5</accession>
<evidence type="ECO:0000313" key="2">
    <source>
        <dbReference type="Proteomes" id="UP000644195"/>
    </source>
</evidence>
<reference evidence="1 2" key="1">
    <citation type="submission" date="2020-12" db="EMBL/GenBank/DDBJ databases">
        <title>Genome of Pca MAFF 106156.</title>
        <authorList>
            <person name="Fujikawa T."/>
            <person name="Inoue Y."/>
        </authorList>
    </citation>
    <scope>NUCLEOTIDE SEQUENCE [LARGE SCALE GENOMIC DNA]</scope>
    <source>
        <strain evidence="1 2">MAFF 106156</strain>
    </source>
</reference>
<protein>
    <submittedName>
        <fullName evidence="1">Uncharacterized protein</fullName>
    </submittedName>
</protein>
<name>A0ABS1XKJ5_PSEC1</name>
<gene>
    <name evidence="1" type="ORF">JHZ66_24955</name>
</gene>
<comment type="caution">
    <text evidence="1">The sequence shown here is derived from an EMBL/GenBank/DDBJ whole genome shotgun (WGS) entry which is preliminary data.</text>
</comment>
<sequence length="146" mass="16514">MNSPTIKIFVIDPQLNEIPNIPQSCDKQDSQGVSIFQAMGISYSILDRMIALDAGCANAAAEYFVTTLMKDGWSWDTALLLVNEADWKSRMYRAWHVINAENRADAVALDYEVYQNYWPNLDFCAHGFEADTACWIADPLNAQRAR</sequence>
<organism evidence="1 2">
    <name type="scientific">Pseudomonas cannabina pv. alisalensis</name>
    <dbReference type="NCBI Taxonomy" id="757414"/>
    <lineage>
        <taxon>Bacteria</taxon>
        <taxon>Pseudomonadati</taxon>
        <taxon>Pseudomonadota</taxon>
        <taxon>Gammaproteobacteria</taxon>
        <taxon>Pseudomonadales</taxon>
        <taxon>Pseudomonadaceae</taxon>
        <taxon>Pseudomonas</taxon>
    </lineage>
</organism>
<dbReference type="RefSeq" id="WP_057414555.1">
    <property type="nucleotide sequence ID" value="NZ_JAEVFO010000072.1"/>
</dbReference>
<keyword evidence="2" id="KW-1185">Reference proteome</keyword>